<keyword evidence="3" id="KW-0282">Flagellum</keyword>
<feature type="coiled-coil region" evidence="1">
    <location>
        <begin position="471"/>
        <end position="498"/>
    </location>
</feature>
<comment type="caution">
    <text evidence="3">The sequence shown here is derived from an EMBL/GenBank/DDBJ whole genome shotgun (WGS) entry which is preliminary data.</text>
</comment>
<gene>
    <name evidence="3" type="ORF">DW264_09050</name>
</gene>
<sequence>MAMRITNNIILHNTSININGNKGNVDTLNNQMTSQKKIQRPSDDPVTAIRALRLRSTLSEIDQYYEKNIPDAESWLDVTETAITSMQEVIKTIRTQCEYGAQDSLTTDNRKTILTQLEKLRDKVYAEGNADYAGRTVFTGYRTNKKLTFTEDEQKTSYEIDQKMSYADLQEHRYYGNDVTVPGNQADVLDGTKIASPTQAAYNRIRLGYDSIDSLDVTDATGTTTKTSANGSTVTIDYNYTDAAGAKQTGNMNVTVYDSYDKWLEASTKTPKSYDIADGEAVLIRNTGEMVFSKTAADTLSTNKASLDISYTKTGFTNGELRPEYYYNCTNITDTNNKLKYEKYDKDGNQIYQDIDYVVAANQTLTVNTEASNVFDHGLSRDVDELIDAVQRSLDAEQKVTDLNAMKKMQEYSSDDCQAKLEEWIAAAEKERDYANDNMQKLYNSYIGNCDKYLNKVNLALTDVGSKGQSLALTKNRMSNEQETMEELKSKNEDRELSDIILEYTAAYTAYQSSLQAASKVNQVTLLSYL</sequence>
<protein>
    <submittedName>
        <fullName evidence="3">Flagellar hook-associated protein 3</fullName>
    </submittedName>
</protein>
<organism evidence="3 4">
    <name type="scientific">Roseburia intestinalis</name>
    <dbReference type="NCBI Taxonomy" id="166486"/>
    <lineage>
        <taxon>Bacteria</taxon>
        <taxon>Bacillati</taxon>
        <taxon>Bacillota</taxon>
        <taxon>Clostridia</taxon>
        <taxon>Lachnospirales</taxon>
        <taxon>Lachnospiraceae</taxon>
        <taxon>Roseburia</taxon>
    </lineage>
</organism>
<reference evidence="3 4" key="1">
    <citation type="submission" date="2018-08" db="EMBL/GenBank/DDBJ databases">
        <title>A genome reference for cultivated species of the human gut microbiota.</title>
        <authorList>
            <person name="Zou Y."/>
            <person name="Xue W."/>
            <person name="Luo G."/>
        </authorList>
    </citation>
    <scope>NUCLEOTIDE SEQUENCE [LARGE SCALE GENOMIC DNA]</scope>
    <source>
        <strain evidence="3 4">AM22-21LB</strain>
    </source>
</reference>
<dbReference type="GO" id="GO:0009288">
    <property type="term" value="C:bacterial-type flagellum"/>
    <property type="evidence" value="ECO:0007669"/>
    <property type="project" value="InterPro"/>
</dbReference>
<keyword evidence="3" id="KW-0966">Cell projection</keyword>
<dbReference type="InterPro" id="IPR001029">
    <property type="entry name" value="Flagellin_N"/>
</dbReference>
<accession>A0A3R6DJH5</accession>
<dbReference type="AlphaFoldDB" id="A0A3R6DJH5"/>
<evidence type="ECO:0000313" key="4">
    <source>
        <dbReference type="Proteomes" id="UP000284051"/>
    </source>
</evidence>
<feature type="domain" description="Flagellin N-terminal" evidence="2">
    <location>
        <begin position="5"/>
        <end position="143"/>
    </location>
</feature>
<dbReference type="Gene3D" id="1.20.1330.10">
    <property type="entry name" value="f41 fragment of flagellin, N-terminal domain"/>
    <property type="match status" value="2"/>
</dbReference>
<evidence type="ECO:0000313" key="3">
    <source>
        <dbReference type="EMBL" id="RHG28589.1"/>
    </source>
</evidence>
<evidence type="ECO:0000256" key="1">
    <source>
        <dbReference type="SAM" id="Coils"/>
    </source>
</evidence>
<dbReference type="PANTHER" id="PTHR42792">
    <property type="entry name" value="FLAGELLIN"/>
    <property type="match status" value="1"/>
</dbReference>
<dbReference type="PANTHER" id="PTHR42792:SF1">
    <property type="entry name" value="FLAGELLAR HOOK-ASSOCIATED PROTEIN 3"/>
    <property type="match status" value="1"/>
</dbReference>
<dbReference type="EMBL" id="QRID01000007">
    <property type="protein sequence ID" value="RHG28589.1"/>
    <property type="molecule type" value="Genomic_DNA"/>
</dbReference>
<proteinExistence type="predicted"/>
<dbReference type="SUPFAM" id="SSF64518">
    <property type="entry name" value="Phase 1 flagellin"/>
    <property type="match status" value="1"/>
</dbReference>
<dbReference type="GO" id="GO:0005198">
    <property type="term" value="F:structural molecule activity"/>
    <property type="evidence" value="ECO:0007669"/>
    <property type="project" value="InterPro"/>
</dbReference>
<dbReference type="Proteomes" id="UP000284051">
    <property type="component" value="Unassembled WGS sequence"/>
</dbReference>
<dbReference type="InterPro" id="IPR001492">
    <property type="entry name" value="Flagellin"/>
</dbReference>
<keyword evidence="1" id="KW-0175">Coiled coil</keyword>
<dbReference type="RefSeq" id="WP_118772395.1">
    <property type="nucleotide sequence ID" value="NZ_QRID01000007.1"/>
</dbReference>
<keyword evidence="3" id="KW-0969">Cilium</keyword>
<evidence type="ECO:0000259" key="2">
    <source>
        <dbReference type="Pfam" id="PF00669"/>
    </source>
</evidence>
<name>A0A3R6DJH5_9FIRM</name>
<dbReference type="Pfam" id="PF00669">
    <property type="entry name" value="Flagellin_N"/>
    <property type="match status" value="1"/>
</dbReference>